<reference evidence="4" key="1">
    <citation type="submission" date="2017-02" db="EMBL/GenBank/DDBJ databases">
        <authorList>
            <person name="Varghese N."/>
            <person name="Submissions S."/>
        </authorList>
    </citation>
    <scope>NUCLEOTIDE SEQUENCE [LARGE SCALE GENOMIC DNA]</scope>
    <source>
        <strain evidence="4">DSM 22270</strain>
    </source>
</reference>
<keyword evidence="4" id="KW-1185">Reference proteome</keyword>
<dbReference type="STRING" id="651661.SAMN05660293_05359"/>
<proteinExistence type="predicted"/>
<feature type="domain" description="MobA/VirD2-like nuclease" evidence="2">
    <location>
        <begin position="17"/>
        <end position="151"/>
    </location>
</feature>
<feature type="region of interest" description="Disordered" evidence="1">
    <location>
        <begin position="346"/>
        <end position="368"/>
    </location>
</feature>
<gene>
    <name evidence="3" type="ORF">SAMN05660293_05359</name>
</gene>
<evidence type="ECO:0000313" key="4">
    <source>
        <dbReference type="Proteomes" id="UP000190897"/>
    </source>
</evidence>
<evidence type="ECO:0000259" key="2">
    <source>
        <dbReference type="Pfam" id="PF03432"/>
    </source>
</evidence>
<dbReference type="Pfam" id="PF03432">
    <property type="entry name" value="Relaxase"/>
    <property type="match status" value="1"/>
</dbReference>
<dbReference type="InterPro" id="IPR005094">
    <property type="entry name" value="Endonuclease_MobA/VirD2"/>
</dbReference>
<dbReference type="RefSeq" id="WP_082217786.1">
    <property type="nucleotide sequence ID" value="NZ_FUZA01000011.1"/>
</dbReference>
<dbReference type="AlphaFoldDB" id="A0A1T5HDP5"/>
<accession>A0A1T5HDP5</accession>
<protein>
    <submittedName>
        <fullName evidence="3">Relaxase/Mobilisation nuclease domain-containing protein</fullName>
    </submittedName>
</protein>
<dbReference type="Proteomes" id="UP000190897">
    <property type="component" value="Unassembled WGS sequence"/>
</dbReference>
<name>A0A1T5HDP5_9BACT</name>
<evidence type="ECO:0000313" key="3">
    <source>
        <dbReference type="EMBL" id="SKC18709.1"/>
    </source>
</evidence>
<sequence length="424" mass="47722">MVAIIKTSNSIRRSFYYNESKVKQGLAECIGAGHYPCSPGELSEKQRLNMLLRLAALNENVQRNSVHISLNFHPDDVLSKKQLCEIARHYMNSIGFEHQPFLIYQHKDAAHPHLHLVSVVVRADGSRIATHNNAKDLSELARMHLEQQYGLVAARLPTREQLIPAVSARRVIYGKAATKRSISQVLDVVVPNFKYSSLQELNAVLGQYNIVVEAQSRQGGSGLLYRITDEHGRRLGVPINASDLDSKPTLINLSKRFEQNKEAKFRALARMRSTVQLAMLKTRSMNSPAFLSGELKKDGINMVLKKSRQGLITEIFYVDFGSRCVFSQQDLAQKHSARIAIDNYDQHSGANKVPPLNQQAGKESGPGFVQDGQTAGPYWIDTADKHSLLDPTSRLFEPVPANNYTPWQLRKSRKKKQKKMLHHL</sequence>
<dbReference type="OrthoDB" id="915634at2"/>
<organism evidence="3 4">
    <name type="scientific">Dyadobacter psychrophilus</name>
    <dbReference type="NCBI Taxonomy" id="651661"/>
    <lineage>
        <taxon>Bacteria</taxon>
        <taxon>Pseudomonadati</taxon>
        <taxon>Bacteroidota</taxon>
        <taxon>Cytophagia</taxon>
        <taxon>Cytophagales</taxon>
        <taxon>Spirosomataceae</taxon>
        <taxon>Dyadobacter</taxon>
    </lineage>
</organism>
<dbReference type="EMBL" id="FUZA01000011">
    <property type="protein sequence ID" value="SKC18709.1"/>
    <property type="molecule type" value="Genomic_DNA"/>
</dbReference>
<evidence type="ECO:0000256" key="1">
    <source>
        <dbReference type="SAM" id="MobiDB-lite"/>
    </source>
</evidence>